<organism evidence="2 3">
    <name type="scientific">Flavobacterium frigoris (strain PS1)</name>
    <dbReference type="NCBI Taxonomy" id="1086011"/>
    <lineage>
        <taxon>Bacteria</taxon>
        <taxon>Pseudomonadati</taxon>
        <taxon>Bacteroidota</taxon>
        <taxon>Flavobacteriia</taxon>
        <taxon>Flavobacteriales</taxon>
        <taxon>Flavobacteriaceae</taxon>
        <taxon>Flavobacterium</taxon>
    </lineage>
</organism>
<name>H7FNM0_FLAFP</name>
<evidence type="ECO:0000256" key="1">
    <source>
        <dbReference type="SAM" id="Phobius"/>
    </source>
</evidence>
<reference evidence="2 3" key="1">
    <citation type="journal article" date="2014" name="Acta Crystallogr. D">
        <title>Structure-based characterization and antifreeze properties of a hyperactive ice-binding protein from the Antarctic bacterium Flavobacterium frigoris PS1.</title>
        <authorList>
            <person name="Do H."/>
            <person name="Kim S.J."/>
            <person name="Kim H.J."/>
            <person name="Lee J.H."/>
        </authorList>
    </citation>
    <scope>NUCLEOTIDE SEQUENCE [LARGE SCALE GENOMIC DNA]</scope>
    <source>
        <strain evidence="2 3">PS1</strain>
    </source>
</reference>
<feature type="transmembrane region" description="Helical" evidence="1">
    <location>
        <begin position="86"/>
        <end position="105"/>
    </location>
</feature>
<evidence type="ECO:0000313" key="2">
    <source>
        <dbReference type="EMBL" id="EIA10009.1"/>
    </source>
</evidence>
<comment type="caution">
    <text evidence="2">The sequence shown here is derived from an EMBL/GenBank/DDBJ whole genome shotgun (WGS) entry which is preliminary data.</text>
</comment>
<keyword evidence="1" id="KW-0812">Transmembrane</keyword>
<dbReference type="EMBL" id="AHKF01000010">
    <property type="protein sequence ID" value="EIA10009.1"/>
    <property type="molecule type" value="Genomic_DNA"/>
</dbReference>
<feature type="transmembrane region" description="Helical" evidence="1">
    <location>
        <begin position="21"/>
        <end position="44"/>
    </location>
</feature>
<evidence type="ECO:0000313" key="3">
    <source>
        <dbReference type="Proteomes" id="UP000005566"/>
    </source>
</evidence>
<dbReference type="PATRIC" id="fig|1086011.3.peg.679"/>
<dbReference type="Proteomes" id="UP000005566">
    <property type="component" value="Unassembled WGS sequence"/>
</dbReference>
<dbReference type="eggNOG" id="ENOG5033BYD">
    <property type="taxonomic scope" value="Bacteria"/>
</dbReference>
<keyword evidence="1" id="KW-1133">Transmembrane helix</keyword>
<keyword evidence="3" id="KW-1185">Reference proteome</keyword>
<feature type="transmembrane region" description="Helical" evidence="1">
    <location>
        <begin position="117"/>
        <end position="138"/>
    </location>
</feature>
<accession>H7FNM0</accession>
<proteinExistence type="predicted"/>
<sequence>MWPCAFVAKTNPMNLKNYKPILNLVVLVGIVYLTHKLILFLLKIEESTFVYSMETLYLLFLAMSTLVFIIVLKVKERSFDNVGMSFLLATSVKMIFCYLILKPILRINSHDNSLEKVNFFAIFVIFLTIETVLTIRILSKN</sequence>
<keyword evidence="1" id="KW-0472">Membrane</keyword>
<dbReference type="AlphaFoldDB" id="H7FNM0"/>
<protein>
    <submittedName>
        <fullName evidence="2">Uncharacterized protein</fullName>
    </submittedName>
</protein>
<feature type="transmembrane region" description="Helical" evidence="1">
    <location>
        <begin position="56"/>
        <end position="74"/>
    </location>
</feature>
<dbReference type="STRING" id="1086011.HJ01_00691"/>
<gene>
    <name evidence="2" type="ORF">HJ01_00691</name>
</gene>